<dbReference type="STRING" id="417102.CA982_14900"/>
<gene>
    <name evidence="1" type="ORF">CA982_14900</name>
</gene>
<keyword evidence="2" id="KW-1185">Reference proteome</keyword>
<dbReference type="RefSeq" id="WP_086536071.1">
    <property type="nucleotide sequence ID" value="NZ_NGFO01000016.1"/>
</dbReference>
<dbReference type="InterPro" id="IPR013078">
    <property type="entry name" value="His_Pase_superF_clade-1"/>
</dbReference>
<dbReference type="GO" id="GO:0016791">
    <property type="term" value="F:phosphatase activity"/>
    <property type="evidence" value="ECO:0007669"/>
    <property type="project" value="TreeGrafter"/>
</dbReference>
<dbReference type="InterPro" id="IPR050275">
    <property type="entry name" value="PGM_Phosphatase"/>
</dbReference>
<dbReference type="InterPro" id="IPR029033">
    <property type="entry name" value="His_PPase_superfam"/>
</dbReference>
<dbReference type="OrthoDB" id="5241674at2"/>
<name>A0A2C9ZKH4_9ACTN</name>
<organism evidence="1 2">
    <name type="scientific">Gordonia lacunae</name>
    <dbReference type="NCBI Taxonomy" id="417102"/>
    <lineage>
        <taxon>Bacteria</taxon>
        <taxon>Bacillati</taxon>
        <taxon>Actinomycetota</taxon>
        <taxon>Actinomycetes</taxon>
        <taxon>Mycobacteriales</taxon>
        <taxon>Gordoniaceae</taxon>
        <taxon>Gordonia</taxon>
    </lineage>
</organism>
<dbReference type="SUPFAM" id="SSF53254">
    <property type="entry name" value="Phosphoglycerate mutase-like"/>
    <property type="match status" value="1"/>
</dbReference>
<dbReference type="EMBL" id="NGFO01000016">
    <property type="protein sequence ID" value="OUC77991.1"/>
    <property type="molecule type" value="Genomic_DNA"/>
</dbReference>
<dbReference type="PANTHER" id="PTHR48100:SF1">
    <property type="entry name" value="HISTIDINE PHOSPHATASE FAMILY PROTEIN-RELATED"/>
    <property type="match status" value="1"/>
</dbReference>
<accession>A0A2C9ZKH4</accession>
<dbReference type="SMART" id="SM00855">
    <property type="entry name" value="PGAM"/>
    <property type="match status" value="1"/>
</dbReference>
<dbReference type="Proteomes" id="UP000194632">
    <property type="component" value="Unassembled WGS sequence"/>
</dbReference>
<dbReference type="GO" id="GO:0005737">
    <property type="term" value="C:cytoplasm"/>
    <property type="evidence" value="ECO:0007669"/>
    <property type="project" value="TreeGrafter"/>
</dbReference>
<protein>
    <submittedName>
        <fullName evidence="1">Histidine phosphatase family protein</fullName>
    </submittedName>
</protein>
<reference evidence="1 2" key="1">
    <citation type="submission" date="2017-05" db="EMBL/GenBank/DDBJ databases">
        <title>Biotechnological potential of actinobacteria isolated from South African environments.</title>
        <authorList>
            <person name="Le Roes-Hill M."/>
            <person name="Prins A."/>
            <person name="Durrell K.A."/>
        </authorList>
    </citation>
    <scope>NUCLEOTIDE SEQUENCE [LARGE SCALE GENOMIC DNA]</scope>
    <source>
        <strain evidence="1">BS2</strain>
    </source>
</reference>
<dbReference type="CDD" id="cd07067">
    <property type="entry name" value="HP_PGM_like"/>
    <property type="match status" value="1"/>
</dbReference>
<proteinExistence type="predicted"/>
<dbReference type="PANTHER" id="PTHR48100">
    <property type="entry name" value="BROAD-SPECIFICITY PHOSPHATASE YOR283W-RELATED"/>
    <property type="match status" value="1"/>
</dbReference>
<evidence type="ECO:0000313" key="2">
    <source>
        <dbReference type="Proteomes" id="UP000194632"/>
    </source>
</evidence>
<comment type="caution">
    <text evidence="1">The sequence shown here is derived from an EMBL/GenBank/DDBJ whole genome shotgun (WGS) entry which is preliminary data.</text>
</comment>
<evidence type="ECO:0000313" key="1">
    <source>
        <dbReference type="EMBL" id="OUC77991.1"/>
    </source>
</evidence>
<dbReference type="Gene3D" id="3.40.50.1240">
    <property type="entry name" value="Phosphoglycerate mutase-like"/>
    <property type="match status" value="1"/>
</dbReference>
<dbReference type="Pfam" id="PF00300">
    <property type="entry name" value="His_Phos_1"/>
    <property type="match status" value="1"/>
</dbReference>
<dbReference type="AlphaFoldDB" id="A0A2C9ZKH4"/>
<sequence length="216" mass="23837">MIEILFVRHGQPVSGIRNPELAPAGIDDARRLATWLRHDEIDLIVASPYSRALQTARVIAAELSRDVDRVLEDLREWDDDISPEDYTAVEDMAADDPRLLAVSSGRYEEYVPSLDLPAFRRRARSALEEILALRDSGRIVAVAHGGIINAALADVLEMPKTFWHNPAYTSVARVRRLDSGVLVVDSVNDTAHLRGVPFDSGRDALAATGFDGELAR</sequence>